<dbReference type="SUPFAM" id="SSF52129">
    <property type="entry name" value="Caspase-like"/>
    <property type="match status" value="1"/>
</dbReference>
<dbReference type="Proteomes" id="UP001321473">
    <property type="component" value="Unassembled WGS sequence"/>
</dbReference>
<feature type="domain" description="Caspase family p10" evidence="6">
    <location>
        <begin position="178"/>
        <end position="261"/>
    </location>
</feature>
<proteinExistence type="inferred from homology"/>
<dbReference type="InterPro" id="IPR002398">
    <property type="entry name" value="Pept_C14"/>
</dbReference>
<dbReference type="AlphaFoldDB" id="A0AAQ4EXD0"/>
<dbReference type="PROSITE" id="PS50207">
    <property type="entry name" value="CASPASE_P10"/>
    <property type="match status" value="1"/>
</dbReference>
<keyword evidence="3" id="KW-0053">Apoptosis</keyword>
<dbReference type="Gene3D" id="3.40.50.1460">
    <property type="match status" value="1"/>
</dbReference>
<evidence type="ECO:0000256" key="2">
    <source>
        <dbReference type="ARBA" id="ARBA00022670"/>
    </source>
</evidence>
<evidence type="ECO:0000313" key="8">
    <source>
        <dbReference type="EMBL" id="KAK8779387.1"/>
    </source>
</evidence>
<dbReference type="PANTHER" id="PTHR47901:SF8">
    <property type="entry name" value="CASPASE-3"/>
    <property type="match status" value="1"/>
</dbReference>
<evidence type="ECO:0000259" key="7">
    <source>
        <dbReference type="PROSITE" id="PS50208"/>
    </source>
</evidence>
<evidence type="ECO:0000256" key="3">
    <source>
        <dbReference type="ARBA" id="ARBA00022703"/>
    </source>
</evidence>
<dbReference type="GO" id="GO:0006508">
    <property type="term" value="P:proteolysis"/>
    <property type="evidence" value="ECO:0007669"/>
    <property type="project" value="UniProtKB-KW"/>
</dbReference>
<dbReference type="SMART" id="SM00115">
    <property type="entry name" value="CASc"/>
    <property type="match status" value="1"/>
</dbReference>
<evidence type="ECO:0000259" key="6">
    <source>
        <dbReference type="PROSITE" id="PS50207"/>
    </source>
</evidence>
<dbReference type="InterPro" id="IPR029030">
    <property type="entry name" value="Caspase-like_dom_sf"/>
</dbReference>
<evidence type="ECO:0000256" key="1">
    <source>
        <dbReference type="ARBA" id="ARBA00010134"/>
    </source>
</evidence>
<dbReference type="EMBL" id="JARKHS020009865">
    <property type="protein sequence ID" value="KAK8779387.1"/>
    <property type="molecule type" value="Genomic_DNA"/>
</dbReference>
<reference evidence="8 9" key="1">
    <citation type="journal article" date="2023" name="Arcadia Sci">
        <title>De novo assembly of a long-read Amblyomma americanum tick genome.</title>
        <authorList>
            <person name="Chou S."/>
            <person name="Poskanzer K.E."/>
            <person name="Rollins M."/>
            <person name="Thuy-Boun P.S."/>
        </authorList>
    </citation>
    <scope>NUCLEOTIDE SEQUENCE [LARGE SCALE GENOMIC DNA]</scope>
    <source>
        <strain evidence="8">F_SG_1</strain>
        <tissue evidence="8">Salivary glands</tissue>
    </source>
</reference>
<dbReference type="Pfam" id="PF00656">
    <property type="entry name" value="Peptidase_C14"/>
    <property type="match status" value="1"/>
</dbReference>
<dbReference type="GO" id="GO:0004197">
    <property type="term" value="F:cysteine-type endopeptidase activity"/>
    <property type="evidence" value="ECO:0007669"/>
    <property type="project" value="InterPro"/>
</dbReference>
<dbReference type="InterPro" id="IPR001309">
    <property type="entry name" value="Pept_C14_p20"/>
</dbReference>
<name>A0AAQ4EXD0_AMBAM</name>
<dbReference type="InterPro" id="IPR015917">
    <property type="entry name" value="Pept_C14A"/>
</dbReference>
<dbReference type="InterPro" id="IPR011600">
    <property type="entry name" value="Pept_C14_caspase"/>
</dbReference>
<evidence type="ECO:0000313" key="9">
    <source>
        <dbReference type="Proteomes" id="UP001321473"/>
    </source>
</evidence>
<feature type="domain" description="Caspase family p20" evidence="7">
    <location>
        <begin position="10"/>
        <end position="135"/>
    </location>
</feature>
<dbReference type="PRINTS" id="PR00376">
    <property type="entry name" value="IL1BCENZYME"/>
</dbReference>
<gene>
    <name evidence="8" type="ORF">V5799_019272</name>
</gene>
<evidence type="ECO:0000256" key="4">
    <source>
        <dbReference type="ARBA" id="ARBA00022801"/>
    </source>
</evidence>
<keyword evidence="4" id="KW-0378">Hydrolase</keyword>
<dbReference type="GO" id="GO:0006915">
    <property type="term" value="P:apoptotic process"/>
    <property type="evidence" value="ECO:0007669"/>
    <property type="project" value="UniProtKB-KW"/>
</dbReference>
<protein>
    <recommendedName>
        <fullName evidence="10">Caspase</fullName>
    </recommendedName>
</protein>
<dbReference type="InterPro" id="IPR002138">
    <property type="entry name" value="Pept_C14_p10"/>
</dbReference>
<evidence type="ECO:0008006" key="10">
    <source>
        <dbReference type="Google" id="ProtNLM"/>
    </source>
</evidence>
<comment type="caution">
    <text evidence="8">The sequence shown here is derived from an EMBL/GenBank/DDBJ whole genome shotgun (WGS) entry which is preliminary data.</text>
</comment>
<sequence length="336" mass="38545">MKLYTMRKWPRGHCIIIGNVLFNGSPKEQEGCLDDVRRMRGLFLALHFKCTIATNLKADEMKTLLRWAAGECDEKKDDCLVVVLMCHGKENYIYGVDFEPLHLYNDVYEQFNNENCPELKGKPKLFLVQATREGQLQATREENHSQFTNTVPKKSAPGCVSAEACNASPASKTPDPRPTWSDMYIAHATIPGYVELSKEESGLWFVSAVYEVFFDHAHIESLSELMRRVHDVILSRSSHDGSRQTPCTEQFGWRKKLYFYPGRMHSRITPKHGSFCSTLRFMEFSKRERILYGVVRRLPREPKIRVGTYVEEKISSSEEDSAVGIIFLFSVTGKKL</sequence>
<comment type="similarity">
    <text evidence="1 5">Belongs to the peptidase C14A family.</text>
</comment>
<keyword evidence="9" id="KW-1185">Reference proteome</keyword>
<dbReference type="PANTHER" id="PTHR47901">
    <property type="entry name" value="CASPASE RECRUITMENT DOMAIN-CONTAINING PROTEIN 18"/>
    <property type="match status" value="1"/>
</dbReference>
<accession>A0AAQ4EXD0</accession>
<dbReference type="PROSITE" id="PS50208">
    <property type="entry name" value="CASPASE_P20"/>
    <property type="match status" value="1"/>
</dbReference>
<keyword evidence="2" id="KW-0645">Protease</keyword>
<organism evidence="8 9">
    <name type="scientific">Amblyomma americanum</name>
    <name type="common">Lone star tick</name>
    <dbReference type="NCBI Taxonomy" id="6943"/>
    <lineage>
        <taxon>Eukaryota</taxon>
        <taxon>Metazoa</taxon>
        <taxon>Ecdysozoa</taxon>
        <taxon>Arthropoda</taxon>
        <taxon>Chelicerata</taxon>
        <taxon>Arachnida</taxon>
        <taxon>Acari</taxon>
        <taxon>Parasitiformes</taxon>
        <taxon>Ixodida</taxon>
        <taxon>Ixodoidea</taxon>
        <taxon>Ixodidae</taxon>
        <taxon>Amblyomminae</taxon>
        <taxon>Amblyomma</taxon>
    </lineage>
</organism>
<evidence type="ECO:0000256" key="5">
    <source>
        <dbReference type="RuleBase" id="RU003971"/>
    </source>
</evidence>